<evidence type="ECO:0000256" key="1">
    <source>
        <dbReference type="ARBA" id="ARBA00001971"/>
    </source>
</evidence>
<evidence type="ECO:0000256" key="2">
    <source>
        <dbReference type="ARBA" id="ARBA00005179"/>
    </source>
</evidence>
<proteinExistence type="inferred from homology"/>
<evidence type="ECO:0000256" key="10">
    <source>
        <dbReference type="RuleBase" id="RU000461"/>
    </source>
</evidence>
<feature type="region of interest" description="Disordered" evidence="11">
    <location>
        <begin position="1"/>
        <end position="22"/>
    </location>
</feature>
<reference evidence="12" key="1">
    <citation type="submission" date="2021-02" db="EMBL/GenBank/DDBJ databases">
        <title>Psilocybe cubensis genome.</title>
        <authorList>
            <person name="Mckernan K.J."/>
            <person name="Crawford S."/>
            <person name="Trippe A."/>
            <person name="Kane L.T."/>
            <person name="Mclaughlin S."/>
        </authorList>
    </citation>
    <scope>NUCLEOTIDE SEQUENCE [LARGE SCALE GENOMIC DNA]</scope>
    <source>
        <strain evidence="12">MGC-MH-2018</strain>
    </source>
</reference>
<dbReference type="InterPro" id="IPR036396">
    <property type="entry name" value="Cyt_P450_sf"/>
</dbReference>
<dbReference type="CDD" id="cd11065">
    <property type="entry name" value="CYP64-like"/>
    <property type="match status" value="1"/>
</dbReference>
<dbReference type="GO" id="GO:0020037">
    <property type="term" value="F:heme binding"/>
    <property type="evidence" value="ECO:0007669"/>
    <property type="project" value="InterPro"/>
</dbReference>
<dbReference type="EMBL" id="JAFIQS010000017">
    <property type="protein sequence ID" value="KAG5162747.1"/>
    <property type="molecule type" value="Genomic_DNA"/>
</dbReference>
<dbReference type="PRINTS" id="PR00463">
    <property type="entry name" value="EP450I"/>
</dbReference>
<feature type="binding site" description="axial binding residue" evidence="9">
    <location>
        <position position="430"/>
    </location>
    <ligand>
        <name>heme</name>
        <dbReference type="ChEBI" id="CHEBI:30413"/>
    </ligand>
    <ligandPart>
        <name>Fe</name>
        <dbReference type="ChEBI" id="CHEBI:18248"/>
    </ligandPart>
</feature>
<comment type="caution">
    <text evidence="12">The sequence shown here is derived from an EMBL/GenBank/DDBJ whole genome shotgun (WGS) entry which is preliminary data.</text>
</comment>
<evidence type="ECO:0000256" key="4">
    <source>
        <dbReference type="ARBA" id="ARBA00022617"/>
    </source>
</evidence>
<evidence type="ECO:0000256" key="3">
    <source>
        <dbReference type="ARBA" id="ARBA00010617"/>
    </source>
</evidence>
<dbReference type="PROSITE" id="PS00086">
    <property type="entry name" value="CYTOCHROME_P450"/>
    <property type="match status" value="1"/>
</dbReference>
<dbReference type="GO" id="GO:0004497">
    <property type="term" value="F:monooxygenase activity"/>
    <property type="evidence" value="ECO:0007669"/>
    <property type="project" value="UniProtKB-KW"/>
</dbReference>
<keyword evidence="8 10" id="KW-0503">Monooxygenase</keyword>
<evidence type="ECO:0000256" key="7">
    <source>
        <dbReference type="ARBA" id="ARBA00023004"/>
    </source>
</evidence>
<gene>
    <name evidence="12" type="ORF">JR316_012131</name>
</gene>
<comment type="cofactor">
    <cofactor evidence="1 9">
        <name>heme</name>
        <dbReference type="ChEBI" id="CHEBI:30413"/>
    </cofactor>
</comment>
<dbReference type="GO" id="GO:0005506">
    <property type="term" value="F:iron ion binding"/>
    <property type="evidence" value="ECO:0007669"/>
    <property type="project" value="InterPro"/>
</dbReference>
<dbReference type="Pfam" id="PF00067">
    <property type="entry name" value="p450"/>
    <property type="match status" value="1"/>
</dbReference>
<evidence type="ECO:0000313" key="12">
    <source>
        <dbReference type="EMBL" id="KAG5162747.1"/>
    </source>
</evidence>
<dbReference type="GO" id="GO:0016705">
    <property type="term" value="F:oxidoreductase activity, acting on paired donors, with incorporation or reduction of molecular oxygen"/>
    <property type="evidence" value="ECO:0007669"/>
    <property type="project" value="InterPro"/>
</dbReference>
<comment type="similarity">
    <text evidence="3 10">Belongs to the cytochrome P450 family.</text>
</comment>
<comment type="pathway">
    <text evidence="2">Secondary metabolite biosynthesis.</text>
</comment>
<dbReference type="InterPro" id="IPR050364">
    <property type="entry name" value="Cytochrome_P450_fung"/>
</dbReference>
<evidence type="ECO:0008006" key="13">
    <source>
        <dbReference type="Google" id="ProtNLM"/>
    </source>
</evidence>
<dbReference type="PRINTS" id="PR00385">
    <property type="entry name" value="P450"/>
</dbReference>
<sequence>MLYQRRISRNTNPGRIPYPPGPKPLPLVGNFFDIPRTNESATFQDLSKKYGDLVYMSTMGVNILLVSSFKTAGDLFEKRSANYSDRFQSPMSHDLMGWDFSLSNMPYGDRWRTHRRVFHHEFQPSMAPSYFPIQTREAHGLLRRFLRYPESLEYNLRQNAASLVMKVTYGIQIADINDPYVSIARTALEGAAVATSPGAFLVNFIPILKHVPEWIPKASFKRKAREWRDAVNRMRNDPFKTVVDGMKAGTAEPCFVSNLLNDLDSRGEVIEDEQLVVKDCAALVYAASAESTVSTLATFVLAMLTHPEIQARAQKELDTVIGRDRLPEAIDRESLPFISAIVKEVFRWNPVAPLGLPHVATNADVYNGYYIPAGTIVIGNTWGIFNDEETYPEPRRFNPDRFMGDADKGLQQLSPMDPLSAAFGYGRRACPGKYMGEFQVWISIASILSVYDIRPALDDMGRPIHVTPEFSKKGMVCHPLPFKYSIKPRDDAARRLIEQTELN</sequence>
<dbReference type="SUPFAM" id="SSF48264">
    <property type="entry name" value="Cytochrome P450"/>
    <property type="match status" value="1"/>
</dbReference>
<accession>A0A8H7XLF4</accession>
<evidence type="ECO:0000256" key="6">
    <source>
        <dbReference type="ARBA" id="ARBA00023002"/>
    </source>
</evidence>
<keyword evidence="7 9" id="KW-0408">Iron</keyword>
<keyword evidence="5 9" id="KW-0479">Metal-binding</keyword>
<dbReference type="PANTHER" id="PTHR46300:SF7">
    <property type="entry name" value="P450, PUTATIVE (EUROFUNG)-RELATED"/>
    <property type="match status" value="1"/>
</dbReference>
<keyword evidence="6 10" id="KW-0560">Oxidoreductase</keyword>
<dbReference type="InterPro" id="IPR017972">
    <property type="entry name" value="Cyt_P450_CS"/>
</dbReference>
<evidence type="ECO:0000256" key="8">
    <source>
        <dbReference type="ARBA" id="ARBA00023033"/>
    </source>
</evidence>
<dbReference type="Gene3D" id="1.10.630.10">
    <property type="entry name" value="Cytochrome P450"/>
    <property type="match status" value="1"/>
</dbReference>
<dbReference type="InterPro" id="IPR001128">
    <property type="entry name" value="Cyt_P450"/>
</dbReference>
<evidence type="ECO:0000256" key="11">
    <source>
        <dbReference type="SAM" id="MobiDB-lite"/>
    </source>
</evidence>
<dbReference type="PANTHER" id="PTHR46300">
    <property type="entry name" value="P450, PUTATIVE (EUROFUNG)-RELATED-RELATED"/>
    <property type="match status" value="1"/>
</dbReference>
<evidence type="ECO:0000256" key="5">
    <source>
        <dbReference type="ARBA" id="ARBA00022723"/>
    </source>
</evidence>
<evidence type="ECO:0000256" key="9">
    <source>
        <dbReference type="PIRSR" id="PIRSR602401-1"/>
    </source>
</evidence>
<keyword evidence="4 9" id="KW-0349">Heme</keyword>
<protein>
    <recommendedName>
        <fullName evidence="13">Cytochrome P450</fullName>
    </recommendedName>
</protein>
<dbReference type="AlphaFoldDB" id="A0A8H7XLF4"/>
<name>A0A8H7XLF4_PSICU</name>
<organism evidence="12">
    <name type="scientific">Psilocybe cubensis</name>
    <name type="common">Psychedelic mushroom</name>
    <name type="synonym">Stropharia cubensis</name>
    <dbReference type="NCBI Taxonomy" id="181762"/>
    <lineage>
        <taxon>Eukaryota</taxon>
        <taxon>Fungi</taxon>
        <taxon>Dikarya</taxon>
        <taxon>Basidiomycota</taxon>
        <taxon>Agaricomycotina</taxon>
        <taxon>Agaricomycetes</taxon>
        <taxon>Agaricomycetidae</taxon>
        <taxon>Agaricales</taxon>
        <taxon>Agaricineae</taxon>
        <taxon>Strophariaceae</taxon>
        <taxon>Psilocybe</taxon>
    </lineage>
</organism>
<dbReference type="InterPro" id="IPR002401">
    <property type="entry name" value="Cyt_P450_E_grp-I"/>
</dbReference>